<reference evidence="10 11" key="1">
    <citation type="submission" date="2016-12" db="EMBL/GenBank/DDBJ databases">
        <title>Draft genome of Tersicoccus phoenicis 1P05MA.</title>
        <authorList>
            <person name="Nakajima Y."/>
            <person name="Yoshizawa S."/>
            <person name="Nakamura K."/>
            <person name="Ogura Y."/>
            <person name="Hayashi T."/>
            <person name="Kogure K."/>
        </authorList>
    </citation>
    <scope>NUCLEOTIDE SEQUENCE [LARGE SCALE GENOMIC DNA]</scope>
    <source>
        <strain evidence="10 11">1p05MA</strain>
    </source>
</reference>
<keyword evidence="2" id="KW-0328">Glycosyltransferase</keyword>
<keyword evidence="3" id="KW-0808">Transferase</keyword>
<protein>
    <recommendedName>
        <fullName evidence="12">DUF2029 domain-containing protein</fullName>
    </recommendedName>
</protein>
<evidence type="ECO:0000256" key="1">
    <source>
        <dbReference type="ARBA" id="ARBA00004141"/>
    </source>
</evidence>
<feature type="transmembrane region" description="Helical" evidence="9">
    <location>
        <begin position="408"/>
        <end position="430"/>
    </location>
</feature>
<sequence>MTQSPPAGRTPTAESTGSTVPRSRAIPRPSSLVLGLVGSLMLVVGSLGVGWLPGSSPLRQNPLIIPMRFTTVGVVICVILLAVGGMLLVRSWLRLGQQIRDWASADAHRSVLRAIVLWGAPMYATIPLFSRDVYSYIAQGLVMVNGLDPYQDGVSSIEGFFQRGADQLWSESPPPYGPLFLWIEEGIVSLAGTNLELSVMLFRLASLVGILLCLWVVPKLARLHGVDPTRALWLSVANPLFLTNFIAAVHNDALMIGLAVAGIYATAVRRPILGILLVTASVGVKPITIVFLPFLGLMWAGRGASWPRRIGYCAITGLISLAVLALAGALNGLGFGWIGALSTTGNVWIWYAPVGMLGLAVATILNAFGLDGWGAASVVHLAGKLAGFAVVGWLFLVGNHEKLIRRAALALAAIVVFAPMIQGWYVVWLLPLLAATGMRDDWQVRTLFLITAFLMIYAITDQLDVFPYLNVDLNVARQLAALIGLGFTLYLIFLDPRTSRVFRKKYWDAGRTLTI</sequence>
<dbReference type="STRING" id="554083.BKD30_00210"/>
<feature type="transmembrane region" description="Helical" evidence="9">
    <location>
        <begin position="110"/>
        <end position="129"/>
    </location>
</feature>
<dbReference type="AlphaFoldDB" id="A0A1R1LQ23"/>
<feature type="region of interest" description="Disordered" evidence="8">
    <location>
        <begin position="1"/>
        <end position="24"/>
    </location>
</feature>
<keyword evidence="5 9" id="KW-1133">Transmembrane helix</keyword>
<dbReference type="GO" id="GO:0016757">
    <property type="term" value="F:glycosyltransferase activity"/>
    <property type="evidence" value="ECO:0007669"/>
    <property type="project" value="UniProtKB-KW"/>
</dbReference>
<keyword evidence="11" id="KW-1185">Reference proteome</keyword>
<evidence type="ECO:0000256" key="8">
    <source>
        <dbReference type="SAM" id="MobiDB-lite"/>
    </source>
</evidence>
<name>A0A1R1LQ23_9MICC</name>
<accession>A0A1R1LQ23</accession>
<evidence type="ECO:0000256" key="5">
    <source>
        <dbReference type="ARBA" id="ARBA00022989"/>
    </source>
</evidence>
<dbReference type="NCBIfam" id="NF038066">
    <property type="entry name" value="MptB"/>
    <property type="match status" value="1"/>
</dbReference>
<keyword evidence="4 9" id="KW-0812">Transmembrane</keyword>
<comment type="caution">
    <text evidence="10">The sequence shown here is derived from an EMBL/GenBank/DDBJ whole genome shotgun (WGS) entry which is preliminary data.</text>
</comment>
<feature type="transmembrane region" description="Helical" evidence="9">
    <location>
        <begin position="375"/>
        <end position="396"/>
    </location>
</feature>
<evidence type="ECO:0000313" key="10">
    <source>
        <dbReference type="EMBL" id="OMH29658.1"/>
    </source>
</evidence>
<evidence type="ECO:0000256" key="9">
    <source>
        <dbReference type="SAM" id="Phobius"/>
    </source>
</evidence>
<feature type="transmembrane region" description="Helical" evidence="9">
    <location>
        <begin position="312"/>
        <end position="336"/>
    </location>
</feature>
<evidence type="ECO:0000256" key="2">
    <source>
        <dbReference type="ARBA" id="ARBA00022676"/>
    </source>
</evidence>
<evidence type="ECO:0000256" key="7">
    <source>
        <dbReference type="ARBA" id="ARBA00043987"/>
    </source>
</evidence>
<feature type="transmembrane region" description="Helical" evidence="9">
    <location>
        <begin position="442"/>
        <end position="460"/>
    </location>
</feature>
<evidence type="ECO:0008006" key="12">
    <source>
        <dbReference type="Google" id="ProtNLM"/>
    </source>
</evidence>
<feature type="transmembrane region" description="Helical" evidence="9">
    <location>
        <begin position="272"/>
        <end position="300"/>
    </location>
</feature>
<feature type="transmembrane region" description="Helical" evidence="9">
    <location>
        <begin position="200"/>
        <end position="221"/>
    </location>
</feature>
<evidence type="ECO:0000256" key="6">
    <source>
        <dbReference type="ARBA" id="ARBA00023136"/>
    </source>
</evidence>
<dbReference type="OrthoDB" id="5242303at2"/>
<evidence type="ECO:0000313" key="11">
    <source>
        <dbReference type="Proteomes" id="UP000187085"/>
    </source>
</evidence>
<gene>
    <name evidence="10" type="ORF">BKD30_00210</name>
</gene>
<feature type="transmembrane region" description="Helical" evidence="9">
    <location>
        <begin position="32"/>
        <end position="52"/>
    </location>
</feature>
<dbReference type="GO" id="GO:0016020">
    <property type="term" value="C:membrane"/>
    <property type="evidence" value="ECO:0007669"/>
    <property type="project" value="UniProtKB-SubCell"/>
</dbReference>
<proteinExistence type="inferred from homology"/>
<keyword evidence="6 9" id="KW-0472">Membrane</keyword>
<organism evidence="10 11">
    <name type="scientific">Tersicoccus phoenicis</name>
    <dbReference type="NCBI Taxonomy" id="554083"/>
    <lineage>
        <taxon>Bacteria</taxon>
        <taxon>Bacillati</taxon>
        <taxon>Actinomycetota</taxon>
        <taxon>Actinomycetes</taxon>
        <taxon>Micrococcales</taxon>
        <taxon>Micrococcaceae</taxon>
        <taxon>Tersicoccus</taxon>
    </lineage>
</organism>
<evidence type="ECO:0000256" key="3">
    <source>
        <dbReference type="ARBA" id="ARBA00022679"/>
    </source>
</evidence>
<dbReference type="Proteomes" id="UP000187085">
    <property type="component" value="Unassembled WGS sequence"/>
</dbReference>
<evidence type="ECO:0000256" key="4">
    <source>
        <dbReference type="ARBA" id="ARBA00022692"/>
    </source>
</evidence>
<dbReference type="Pfam" id="PF26314">
    <property type="entry name" value="MptA_B_family"/>
    <property type="match status" value="1"/>
</dbReference>
<feature type="compositionally biased region" description="Polar residues" evidence="8">
    <location>
        <begin position="12"/>
        <end position="21"/>
    </location>
</feature>
<dbReference type="EMBL" id="MRDE01000003">
    <property type="protein sequence ID" value="OMH29658.1"/>
    <property type="molecule type" value="Genomic_DNA"/>
</dbReference>
<feature type="transmembrane region" description="Helical" evidence="9">
    <location>
        <begin position="348"/>
        <end position="368"/>
    </location>
</feature>
<feature type="transmembrane region" description="Helical" evidence="9">
    <location>
        <begin position="475"/>
        <end position="494"/>
    </location>
</feature>
<comment type="subcellular location">
    <subcellularLocation>
        <location evidence="1">Membrane</location>
        <topology evidence="1">Multi-pass membrane protein</topology>
    </subcellularLocation>
</comment>
<comment type="similarity">
    <text evidence="7">Belongs to the MptA/B family.</text>
</comment>
<dbReference type="InterPro" id="IPR049829">
    <property type="entry name" value="MptA/B-like"/>
</dbReference>
<feature type="transmembrane region" description="Helical" evidence="9">
    <location>
        <begin position="64"/>
        <end position="89"/>
    </location>
</feature>